<protein>
    <submittedName>
        <fullName evidence="6">ChbG/HpnK family deacetylase</fullName>
    </submittedName>
</protein>
<dbReference type="RefSeq" id="WP_324780564.1">
    <property type="nucleotide sequence ID" value="NZ_CP141769.1"/>
</dbReference>
<dbReference type="InterPro" id="IPR011330">
    <property type="entry name" value="Glyco_hydro/deAcase_b/a-brl"/>
</dbReference>
<name>A0ABZ1CKX8_9PROT</name>
<dbReference type="EMBL" id="CP141769">
    <property type="protein sequence ID" value="WRS40033.1"/>
    <property type="molecule type" value="Genomic_DNA"/>
</dbReference>
<accession>A0ABZ1CKX8</accession>
<proteinExistence type="predicted"/>
<reference evidence="6 7" key="1">
    <citation type="submission" date="2023-12" db="EMBL/GenBank/DDBJ databases">
        <title>Thiobacillus sedimentum sp. nov., a chemolithoautotrophic sulfur-oxidizing bacterium isolated from freshwater sediment.</title>
        <authorList>
            <person name="Luo J."/>
            <person name="Dai C."/>
        </authorList>
    </citation>
    <scope>NUCLEOTIDE SEQUENCE [LARGE SCALE GENOMIC DNA]</scope>
    <source>
        <strain evidence="6 7">SCUT-2</strain>
    </source>
</reference>
<keyword evidence="3" id="KW-0378">Hydrolase</keyword>
<dbReference type="PANTHER" id="PTHR31609:SF1">
    <property type="entry name" value="CARBOHYDRATE DEACETYLASE"/>
    <property type="match status" value="1"/>
</dbReference>
<sequence length="279" mass="30390">MSQSTRLPVSRAISVCVDDFGQHEGINQAALELATRGRVSALSCLVDGPAWHAGAQALRTGSVAAEVGLHLNFTEDFGQGGCLPLGILIARCYARLLDRAAIRRAIERQFDRFEAAMGRLPAFVDGHQHVHQLPVIRDVLIEVMDRRCGAARPWLRATLPPAACRRAGLSRATALKTWLIARLGARPLARIAHRHGYRQNGHLVGVYGFEPSEADYLVKLRHWLACAGDGDVLMCHPSLPWEGADPLRAVRAMEYRVLAGEEFSALLKATGIVVGPLSC</sequence>
<organism evidence="6 7">
    <name type="scientific">Thiobacillus sedimenti</name>
    <dbReference type="NCBI Taxonomy" id="3110231"/>
    <lineage>
        <taxon>Bacteria</taxon>
        <taxon>Pseudomonadati</taxon>
        <taxon>Pseudomonadota</taxon>
        <taxon>Betaproteobacteria</taxon>
        <taxon>Nitrosomonadales</taxon>
        <taxon>Thiobacillaceae</taxon>
        <taxon>Thiobacillus</taxon>
    </lineage>
</organism>
<dbReference type="SUPFAM" id="SSF88713">
    <property type="entry name" value="Glycoside hydrolase/deacetylase"/>
    <property type="match status" value="1"/>
</dbReference>
<evidence type="ECO:0000256" key="4">
    <source>
        <dbReference type="ARBA" id="ARBA00022842"/>
    </source>
</evidence>
<keyword evidence="7" id="KW-1185">Reference proteome</keyword>
<evidence type="ECO:0000313" key="6">
    <source>
        <dbReference type="EMBL" id="WRS40033.1"/>
    </source>
</evidence>
<dbReference type="Gene3D" id="3.20.20.370">
    <property type="entry name" value="Glycoside hydrolase/deacetylase"/>
    <property type="match status" value="1"/>
</dbReference>
<keyword evidence="5" id="KW-0119">Carbohydrate metabolism</keyword>
<evidence type="ECO:0000256" key="3">
    <source>
        <dbReference type="ARBA" id="ARBA00022801"/>
    </source>
</evidence>
<keyword evidence="4" id="KW-0460">Magnesium</keyword>
<dbReference type="PANTHER" id="PTHR31609">
    <property type="entry name" value="YDJC DEACETYLASE FAMILY MEMBER"/>
    <property type="match status" value="1"/>
</dbReference>
<evidence type="ECO:0000313" key="7">
    <source>
        <dbReference type="Proteomes" id="UP001334732"/>
    </source>
</evidence>
<evidence type="ECO:0000256" key="5">
    <source>
        <dbReference type="ARBA" id="ARBA00023277"/>
    </source>
</evidence>
<evidence type="ECO:0000256" key="2">
    <source>
        <dbReference type="ARBA" id="ARBA00022723"/>
    </source>
</evidence>
<keyword evidence="2" id="KW-0479">Metal-binding</keyword>
<dbReference type="CDD" id="cd10807">
    <property type="entry name" value="YdjC_like_3"/>
    <property type="match status" value="1"/>
</dbReference>
<gene>
    <name evidence="6" type="ORF">VA613_03975</name>
</gene>
<dbReference type="Proteomes" id="UP001334732">
    <property type="component" value="Chromosome"/>
</dbReference>
<comment type="cofactor">
    <cofactor evidence="1">
        <name>Mg(2+)</name>
        <dbReference type="ChEBI" id="CHEBI:18420"/>
    </cofactor>
</comment>
<dbReference type="InterPro" id="IPR006879">
    <property type="entry name" value="YdjC-like"/>
</dbReference>
<dbReference type="Pfam" id="PF04794">
    <property type="entry name" value="YdjC"/>
    <property type="match status" value="1"/>
</dbReference>
<evidence type="ECO:0000256" key="1">
    <source>
        <dbReference type="ARBA" id="ARBA00001946"/>
    </source>
</evidence>